<dbReference type="PANTHER" id="PTHR46211:SF1">
    <property type="entry name" value="GLYCEROPHOSPHODIESTER PHOSPHODIESTERASE, CYTOPLASMIC"/>
    <property type="match status" value="1"/>
</dbReference>
<keyword evidence="3" id="KW-1185">Reference proteome</keyword>
<dbReference type="InterPro" id="IPR030395">
    <property type="entry name" value="GP_PDE_dom"/>
</dbReference>
<dbReference type="SUPFAM" id="SSF51695">
    <property type="entry name" value="PLC-like phosphodiesterases"/>
    <property type="match status" value="1"/>
</dbReference>
<dbReference type="Pfam" id="PF03009">
    <property type="entry name" value="GDPD"/>
    <property type="match status" value="1"/>
</dbReference>
<dbReference type="EC" id="3.1.4.46" evidence="2"/>
<dbReference type="InterPro" id="IPR017946">
    <property type="entry name" value="PLC-like_Pdiesterase_TIM-brl"/>
</dbReference>
<protein>
    <submittedName>
        <fullName evidence="2">Glycerophosphodiester phosphodiesterase</fullName>
        <ecNumber evidence="2">3.1.4.46</ecNumber>
    </submittedName>
</protein>
<dbReference type="Gene3D" id="3.20.20.190">
    <property type="entry name" value="Phosphatidylinositol (PI) phosphodiesterase"/>
    <property type="match status" value="1"/>
</dbReference>
<feature type="domain" description="GP-PDE" evidence="1">
    <location>
        <begin position="13"/>
        <end position="248"/>
    </location>
</feature>
<evidence type="ECO:0000259" key="1">
    <source>
        <dbReference type="PROSITE" id="PS51704"/>
    </source>
</evidence>
<dbReference type="EMBL" id="CABHMY010000122">
    <property type="protein sequence ID" value="VUX14960.1"/>
    <property type="molecule type" value="Genomic_DNA"/>
</dbReference>
<dbReference type="GO" id="GO:0008889">
    <property type="term" value="F:glycerophosphodiester phosphodiesterase activity"/>
    <property type="evidence" value="ECO:0007669"/>
    <property type="project" value="UniProtKB-EC"/>
</dbReference>
<name>A0A564U677_9FIRM</name>
<reference evidence="2 3" key="1">
    <citation type="submission" date="2019-07" db="EMBL/GenBank/DDBJ databases">
        <authorList>
            <person name="Hibberd C M."/>
            <person name="Gehrig L. J."/>
            <person name="Chang H.-W."/>
            <person name="Venkatesh S."/>
        </authorList>
    </citation>
    <scope>NUCLEOTIDE SEQUENCE [LARGE SCALE GENOMIC DNA]</scope>
    <source>
        <strain evidence="2">Faecalibacterium_prausnitzii_JG_BgPS064</strain>
    </source>
</reference>
<dbReference type="PROSITE" id="PS51704">
    <property type="entry name" value="GP_PDE"/>
    <property type="match status" value="1"/>
</dbReference>
<evidence type="ECO:0000313" key="2">
    <source>
        <dbReference type="EMBL" id="VUX14960.1"/>
    </source>
</evidence>
<sequence length="248" mass="28227">MAMDTIKIDNKNVRMVAHRGLSGLEKENTCSAFVAACNRATYFGVETDVHRTADGQFVIFHDDNTARVGIDHMVIEETTFDTLRKLQLTDIDGKRGRIDLTIPTLMEYIEICKKYGKHCVLELKNQFKAGDVYKIASMIGKAGYLEHVTFISFALKNLIHLRRRYPQQPAQFLIKDWDDRVLEVLEKYDLGLDIYYKSATAENVRKVHALGQEYNVWTVNEAVDGEALVEMGVDFITTNILEGTVKAE</sequence>
<evidence type="ECO:0000313" key="3">
    <source>
        <dbReference type="Proteomes" id="UP000406184"/>
    </source>
</evidence>
<dbReference type="PANTHER" id="PTHR46211">
    <property type="entry name" value="GLYCEROPHOSPHORYL DIESTER PHOSPHODIESTERASE"/>
    <property type="match status" value="1"/>
</dbReference>
<dbReference type="RefSeq" id="WP_158399228.1">
    <property type="nucleotide sequence ID" value="NZ_CABHMY010000122.1"/>
</dbReference>
<dbReference type="AlphaFoldDB" id="A0A564U677"/>
<accession>A0A564U677</accession>
<dbReference type="Proteomes" id="UP000406184">
    <property type="component" value="Unassembled WGS sequence"/>
</dbReference>
<keyword evidence="2" id="KW-0378">Hydrolase</keyword>
<gene>
    <name evidence="2" type="primary">glpQ_1</name>
    <name evidence="2" type="ORF">FPPS064S07_01031</name>
</gene>
<organism evidence="2 3">
    <name type="scientific">Faecalibacterium prausnitzii</name>
    <dbReference type="NCBI Taxonomy" id="853"/>
    <lineage>
        <taxon>Bacteria</taxon>
        <taxon>Bacillati</taxon>
        <taxon>Bacillota</taxon>
        <taxon>Clostridia</taxon>
        <taxon>Eubacteriales</taxon>
        <taxon>Oscillospiraceae</taxon>
        <taxon>Faecalibacterium</taxon>
    </lineage>
</organism>
<proteinExistence type="predicted"/>
<dbReference type="GO" id="GO:0006629">
    <property type="term" value="P:lipid metabolic process"/>
    <property type="evidence" value="ECO:0007669"/>
    <property type="project" value="InterPro"/>
</dbReference>